<sequence>MLNESLQFKVPGYQIIRNDRSRHGEHPANQNPLKRYNLKTANWESFDSAIIEIMDTNEPESIKTFQEMIIKATNGTIKEKQNNKYKNKFKLFWWDENLQEDIKKRQLSFRKYLDFPSLKNYSGKTIPSNS</sequence>
<organism evidence="1 2">
    <name type="scientific">Henosepilachna vigintioctopunctata</name>
    <dbReference type="NCBI Taxonomy" id="420089"/>
    <lineage>
        <taxon>Eukaryota</taxon>
        <taxon>Metazoa</taxon>
        <taxon>Ecdysozoa</taxon>
        <taxon>Arthropoda</taxon>
        <taxon>Hexapoda</taxon>
        <taxon>Insecta</taxon>
        <taxon>Pterygota</taxon>
        <taxon>Neoptera</taxon>
        <taxon>Endopterygota</taxon>
        <taxon>Coleoptera</taxon>
        <taxon>Polyphaga</taxon>
        <taxon>Cucujiformia</taxon>
        <taxon>Coccinelloidea</taxon>
        <taxon>Coccinellidae</taxon>
        <taxon>Epilachninae</taxon>
        <taxon>Epilachnini</taxon>
        <taxon>Henosepilachna</taxon>
    </lineage>
</organism>
<dbReference type="AlphaFoldDB" id="A0AAW1V9Z0"/>
<protein>
    <submittedName>
        <fullName evidence="1">Uncharacterized protein</fullName>
    </submittedName>
</protein>
<reference evidence="1 2" key="1">
    <citation type="submission" date="2023-03" db="EMBL/GenBank/DDBJ databases">
        <title>Genome insight into feeding habits of ladybird beetles.</title>
        <authorList>
            <person name="Li H.-S."/>
            <person name="Huang Y.-H."/>
            <person name="Pang H."/>
        </authorList>
    </citation>
    <scope>NUCLEOTIDE SEQUENCE [LARGE SCALE GENOMIC DNA]</scope>
    <source>
        <strain evidence="1">SYSU_2023b</strain>
        <tissue evidence="1">Whole body</tissue>
    </source>
</reference>
<evidence type="ECO:0000313" key="1">
    <source>
        <dbReference type="EMBL" id="KAK9892526.1"/>
    </source>
</evidence>
<gene>
    <name evidence="1" type="ORF">WA026_020511</name>
</gene>
<dbReference type="EMBL" id="JARQZJ010000135">
    <property type="protein sequence ID" value="KAK9892526.1"/>
    <property type="molecule type" value="Genomic_DNA"/>
</dbReference>
<dbReference type="Proteomes" id="UP001431783">
    <property type="component" value="Unassembled WGS sequence"/>
</dbReference>
<name>A0AAW1V9Z0_9CUCU</name>
<keyword evidence="2" id="KW-1185">Reference proteome</keyword>
<accession>A0AAW1V9Z0</accession>
<proteinExistence type="predicted"/>
<comment type="caution">
    <text evidence="1">The sequence shown here is derived from an EMBL/GenBank/DDBJ whole genome shotgun (WGS) entry which is preliminary data.</text>
</comment>
<evidence type="ECO:0000313" key="2">
    <source>
        <dbReference type="Proteomes" id="UP001431783"/>
    </source>
</evidence>